<sequence length="362" mass="39542">MLINGRFLMQPVTGVQRVARELVSEMDRMVGAGETAHRIALACEAGADVQSLGLRHIEVERRGGASGHLWEQLVLPRMVRGRRLLCLGNTAPLASALAGQRVAVMIHDVSYLSLPQAYSLRYRWAHRALLPVLLRRADPIFTVSVTERERLKRLNGRAGKRIVAIQNGGWSHDRVERGAPGTQGGERERMVLYVGSLSRRKNVERVIAVAQRLAREDGVRTVLVGASNEILAPIRASVAPDVGHMLEFVGQVPCLEALAGYYRQASCLLFPSLYEASPLPPVEAMSLGCPVVASAIPSMTERCGTAALYCDPLDSDDILAAVRRVLGDPALAQSLRAQGFARAEGFSWREQARRIIEVMTAS</sequence>
<keyword evidence="1 3" id="KW-0808">Transferase</keyword>
<dbReference type="PANTHER" id="PTHR46401">
    <property type="entry name" value="GLYCOSYLTRANSFERASE WBBK-RELATED"/>
    <property type="match status" value="1"/>
</dbReference>
<dbReference type="SUPFAM" id="SSF53756">
    <property type="entry name" value="UDP-Glycosyltransferase/glycogen phosphorylase"/>
    <property type="match status" value="1"/>
</dbReference>
<dbReference type="AlphaFoldDB" id="A0A0J7XTX5"/>
<evidence type="ECO:0000313" key="3">
    <source>
        <dbReference type="EMBL" id="KMS55094.1"/>
    </source>
</evidence>
<evidence type="ECO:0000313" key="4">
    <source>
        <dbReference type="Proteomes" id="UP000052268"/>
    </source>
</evidence>
<dbReference type="Proteomes" id="UP000052268">
    <property type="component" value="Unassembled WGS sequence"/>
</dbReference>
<proteinExistence type="predicted"/>
<dbReference type="CDD" id="cd03809">
    <property type="entry name" value="GT4_MtfB-like"/>
    <property type="match status" value="1"/>
</dbReference>
<keyword evidence="4" id="KW-1185">Reference proteome</keyword>
<dbReference type="PANTHER" id="PTHR46401:SF2">
    <property type="entry name" value="GLYCOSYLTRANSFERASE WBBK-RELATED"/>
    <property type="match status" value="1"/>
</dbReference>
<dbReference type="PATRIC" id="fig|1114963.3.peg.2587"/>
<feature type="domain" description="Glycosyl transferase family 1" evidence="2">
    <location>
        <begin position="186"/>
        <end position="339"/>
    </location>
</feature>
<dbReference type="EMBL" id="JACU01000005">
    <property type="protein sequence ID" value="KMS55094.1"/>
    <property type="molecule type" value="Genomic_DNA"/>
</dbReference>
<dbReference type="GO" id="GO:0009103">
    <property type="term" value="P:lipopolysaccharide biosynthetic process"/>
    <property type="evidence" value="ECO:0007669"/>
    <property type="project" value="TreeGrafter"/>
</dbReference>
<protein>
    <submittedName>
        <fullName evidence="3">Glycosyl transferase</fullName>
    </submittedName>
</protein>
<organism evidence="3 4">
    <name type="scientific">Novosphingobium barchaimii LL02</name>
    <dbReference type="NCBI Taxonomy" id="1114963"/>
    <lineage>
        <taxon>Bacteria</taxon>
        <taxon>Pseudomonadati</taxon>
        <taxon>Pseudomonadota</taxon>
        <taxon>Alphaproteobacteria</taxon>
        <taxon>Sphingomonadales</taxon>
        <taxon>Sphingomonadaceae</taxon>
        <taxon>Novosphingobium</taxon>
    </lineage>
</organism>
<accession>A0A0J7XTX5</accession>
<evidence type="ECO:0000259" key="2">
    <source>
        <dbReference type="Pfam" id="PF00534"/>
    </source>
</evidence>
<name>A0A0J7XTX5_9SPHN</name>
<dbReference type="GO" id="GO:0016757">
    <property type="term" value="F:glycosyltransferase activity"/>
    <property type="evidence" value="ECO:0007669"/>
    <property type="project" value="InterPro"/>
</dbReference>
<reference evidence="3 4" key="1">
    <citation type="journal article" date="2015" name="G3 (Bethesda)">
        <title>Insights into Ongoing Evolution of the Hexachlorocyclohexane Catabolic Pathway from Comparative Genomics of Ten Sphingomonadaceae Strains.</title>
        <authorList>
            <person name="Pearce S.L."/>
            <person name="Oakeshott J.G."/>
            <person name="Pandey G."/>
        </authorList>
    </citation>
    <scope>NUCLEOTIDE SEQUENCE [LARGE SCALE GENOMIC DNA]</scope>
    <source>
        <strain evidence="3 4">LL02</strain>
    </source>
</reference>
<dbReference type="Gene3D" id="3.40.50.2000">
    <property type="entry name" value="Glycogen Phosphorylase B"/>
    <property type="match status" value="2"/>
</dbReference>
<evidence type="ECO:0000256" key="1">
    <source>
        <dbReference type="ARBA" id="ARBA00022679"/>
    </source>
</evidence>
<gene>
    <name evidence="3" type="ORF">V474_18750</name>
</gene>
<dbReference type="Pfam" id="PF00534">
    <property type="entry name" value="Glycos_transf_1"/>
    <property type="match status" value="1"/>
</dbReference>
<comment type="caution">
    <text evidence="3">The sequence shown here is derived from an EMBL/GenBank/DDBJ whole genome shotgun (WGS) entry which is preliminary data.</text>
</comment>
<dbReference type="InterPro" id="IPR001296">
    <property type="entry name" value="Glyco_trans_1"/>
</dbReference>